<evidence type="ECO:0000256" key="1">
    <source>
        <dbReference type="SAM" id="MobiDB-lite"/>
    </source>
</evidence>
<protein>
    <submittedName>
        <fullName evidence="2">Uncharacterized protein</fullName>
    </submittedName>
</protein>
<evidence type="ECO:0000313" key="3">
    <source>
        <dbReference type="Proteomes" id="UP001595855"/>
    </source>
</evidence>
<keyword evidence="3" id="KW-1185">Reference proteome</keyword>
<reference evidence="3" key="1">
    <citation type="journal article" date="2019" name="Int. J. Syst. Evol. Microbiol.">
        <title>The Global Catalogue of Microorganisms (GCM) 10K type strain sequencing project: providing services to taxonomists for standard genome sequencing and annotation.</title>
        <authorList>
            <consortium name="The Broad Institute Genomics Platform"/>
            <consortium name="The Broad Institute Genome Sequencing Center for Infectious Disease"/>
            <person name="Wu L."/>
            <person name="Ma J."/>
        </authorList>
    </citation>
    <scope>NUCLEOTIDE SEQUENCE [LARGE SCALE GENOMIC DNA]</scope>
    <source>
        <strain evidence="3">CGMCC 4.1542</strain>
    </source>
</reference>
<comment type="caution">
    <text evidence="2">The sequence shown here is derived from an EMBL/GenBank/DDBJ whole genome shotgun (WGS) entry which is preliminary data.</text>
</comment>
<accession>A0ABV9WVG5</accession>
<sequence>MIDVAAATWAVLFRDGARWVVRQGGPARLWDEITERPARWRADGRPSADRMRLHGGPGGQNLTWV</sequence>
<dbReference type="Proteomes" id="UP001595855">
    <property type="component" value="Unassembled WGS sequence"/>
</dbReference>
<feature type="region of interest" description="Disordered" evidence="1">
    <location>
        <begin position="43"/>
        <end position="65"/>
    </location>
</feature>
<dbReference type="RefSeq" id="WP_271416594.1">
    <property type="nucleotide sequence ID" value="NZ_BAAATN010000015.1"/>
</dbReference>
<evidence type="ECO:0000313" key="2">
    <source>
        <dbReference type="EMBL" id="MFC5017134.1"/>
    </source>
</evidence>
<organism evidence="2 3">
    <name type="scientific">Streptomyces lienomycini</name>
    <dbReference type="NCBI Taxonomy" id="284035"/>
    <lineage>
        <taxon>Bacteria</taxon>
        <taxon>Bacillati</taxon>
        <taxon>Actinomycetota</taxon>
        <taxon>Actinomycetes</taxon>
        <taxon>Kitasatosporales</taxon>
        <taxon>Streptomycetaceae</taxon>
        <taxon>Streptomyces</taxon>
    </lineage>
</organism>
<gene>
    <name evidence="2" type="ORF">ACFPRC_19965</name>
</gene>
<dbReference type="EMBL" id="JBHSJO010000001">
    <property type="protein sequence ID" value="MFC5017134.1"/>
    <property type="molecule type" value="Genomic_DNA"/>
</dbReference>
<proteinExistence type="predicted"/>
<feature type="compositionally biased region" description="Basic and acidic residues" evidence="1">
    <location>
        <begin position="43"/>
        <end position="52"/>
    </location>
</feature>
<name>A0ABV9WVG5_9ACTN</name>